<evidence type="ECO:0000313" key="6">
    <source>
        <dbReference type="Proteomes" id="UP000199468"/>
    </source>
</evidence>
<dbReference type="Gene3D" id="1.10.1040.10">
    <property type="entry name" value="N-(1-d-carboxylethyl)-l-norvaline Dehydrogenase, domain 2"/>
    <property type="match status" value="1"/>
</dbReference>
<dbReference type="Proteomes" id="UP000199468">
    <property type="component" value="Unassembled WGS sequence"/>
</dbReference>
<proteinExistence type="predicted"/>
<evidence type="ECO:0000259" key="3">
    <source>
        <dbReference type="Pfam" id="PF03446"/>
    </source>
</evidence>
<keyword evidence="2" id="KW-0520">NAD</keyword>
<organism evidence="5 6">
    <name type="scientific">Bosea robiniae</name>
    <dbReference type="NCBI Taxonomy" id="1036780"/>
    <lineage>
        <taxon>Bacteria</taxon>
        <taxon>Pseudomonadati</taxon>
        <taxon>Pseudomonadota</taxon>
        <taxon>Alphaproteobacteria</taxon>
        <taxon>Hyphomicrobiales</taxon>
        <taxon>Boseaceae</taxon>
        <taxon>Bosea</taxon>
    </lineage>
</organism>
<keyword evidence="1" id="KW-0560">Oxidoreductase</keyword>
<dbReference type="InterPro" id="IPR015815">
    <property type="entry name" value="HIBADH-related"/>
</dbReference>
<dbReference type="SUPFAM" id="SSF51735">
    <property type="entry name" value="NAD(P)-binding Rossmann-fold domains"/>
    <property type="match status" value="1"/>
</dbReference>
<dbReference type="PANTHER" id="PTHR43060">
    <property type="entry name" value="3-HYDROXYISOBUTYRATE DEHYDROGENASE-LIKE 1, MITOCHONDRIAL-RELATED"/>
    <property type="match status" value="1"/>
</dbReference>
<dbReference type="EMBL" id="FNBZ01000003">
    <property type="protein sequence ID" value="SDG14424.1"/>
    <property type="molecule type" value="Genomic_DNA"/>
</dbReference>
<sequence>MDGSRPTIGFIGLGAIGSPMARRLIDAGYELVVYDISEPALGVFAGSARLARSAREVADGAQIVFVCLASLPAHDTVVLGADGIVAGGAARICVITSTTGPELVARMQIGLAARGIALVDAPMTGGRVRAAAGTLTVMLSGPEDATAAVEPVLRCYAGRIVHFGELAGRAQVMKLVNNVMSAVNFAIAAEALVFGSKAGLDPEAMLDVINNGTGKNDASLTVIPQNVLTRRFDFGSPMAVILKDMGAAIAEADRLGVPVAMTRAVTAMFERAIANGVSAQADQTELVRDLERSAGVEVERTR</sequence>
<reference evidence="5 6" key="1">
    <citation type="submission" date="2016-10" db="EMBL/GenBank/DDBJ databases">
        <authorList>
            <person name="Varghese N."/>
            <person name="Submissions S."/>
        </authorList>
    </citation>
    <scope>NUCLEOTIDE SEQUENCE [LARGE SCALE GENOMIC DNA]</scope>
    <source>
        <strain evidence="5 6">DSM 26672</strain>
    </source>
</reference>
<comment type="caution">
    <text evidence="5">The sequence shown here is derived from an EMBL/GenBank/DDBJ whole genome shotgun (WGS) entry which is preliminary data.</text>
</comment>
<protein>
    <submittedName>
        <fullName evidence="5">2-hydroxy-3-oxopropionate reductase</fullName>
    </submittedName>
</protein>
<dbReference type="InterPro" id="IPR029154">
    <property type="entry name" value="HIBADH-like_NADP-bd"/>
</dbReference>
<evidence type="ECO:0000256" key="1">
    <source>
        <dbReference type="ARBA" id="ARBA00023002"/>
    </source>
</evidence>
<name>A0ABY0NU43_9HYPH</name>
<feature type="domain" description="3-hydroxyisobutyrate dehydrogenase-like NAD-binding" evidence="4">
    <location>
        <begin position="168"/>
        <end position="288"/>
    </location>
</feature>
<dbReference type="InterPro" id="IPR013328">
    <property type="entry name" value="6PGD_dom2"/>
</dbReference>
<dbReference type="PANTHER" id="PTHR43060:SF15">
    <property type="entry name" value="3-HYDROXYISOBUTYRATE DEHYDROGENASE-LIKE 1, MITOCHONDRIAL-RELATED"/>
    <property type="match status" value="1"/>
</dbReference>
<dbReference type="PIRSF" id="PIRSF000103">
    <property type="entry name" value="HIBADH"/>
    <property type="match status" value="1"/>
</dbReference>
<accession>A0ABY0NU43</accession>
<keyword evidence="6" id="KW-1185">Reference proteome</keyword>
<dbReference type="Pfam" id="PF14833">
    <property type="entry name" value="NAD_binding_11"/>
    <property type="match status" value="1"/>
</dbReference>
<dbReference type="Pfam" id="PF03446">
    <property type="entry name" value="NAD_binding_2"/>
    <property type="match status" value="1"/>
</dbReference>
<evidence type="ECO:0000256" key="2">
    <source>
        <dbReference type="ARBA" id="ARBA00023027"/>
    </source>
</evidence>
<dbReference type="InterPro" id="IPR008927">
    <property type="entry name" value="6-PGluconate_DH-like_C_sf"/>
</dbReference>
<dbReference type="Gene3D" id="3.40.50.720">
    <property type="entry name" value="NAD(P)-binding Rossmann-like Domain"/>
    <property type="match status" value="1"/>
</dbReference>
<evidence type="ECO:0000259" key="4">
    <source>
        <dbReference type="Pfam" id="PF14833"/>
    </source>
</evidence>
<gene>
    <name evidence="5" type="ORF">SAMN05421844_10352</name>
</gene>
<dbReference type="SUPFAM" id="SSF48179">
    <property type="entry name" value="6-phosphogluconate dehydrogenase C-terminal domain-like"/>
    <property type="match status" value="1"/>
</dbReference>
<dbReference type="InterPro" id="IPR036291">
    <property type="entry name" value="NAD(P)-bd_dom_sf"/>
</dbReference>
<evidence type="ECO:0000313" key="5">
    <source>
        <dbReference type="EMBL" id="SDG14424.1"/>
    </source>
</evidence>
<dbReference type="InterPro" id="IPR006115">
    <property type="entry name" value="6PGDH_NADP-bd"/>
</dbReference>
<feature type="domain" description="6-phosphogluconate dehydrogenase NADP-binding" evidence="3">
    <location>
        <begin position="7"/>
        <end position="164"/>
    </location>
</feature>